<accession>A0AAE0AEK6</accession>
<name>A0AAE0AEK6_9ROSI</name>
<comment type="caution">
    <text evidence="1">The sequence shown here is derived from an EMBL/GenBank/DDBJ whole genome shotgun (WGS) entry which is preliminary data.</text>
</comment>
<protein>
    <submittedName>
        <fullName evidence="1">Uncharacterized protein</fullName>
    </submittedName>
</protein>
<proteinExistence type="predicted"/>
<sequence length="318" mass="36184">MMNHRIRGRILSSLERMTQISLRQKGNQIGENVNSKPYHLRLLGNIRTTDIFNVKHLVSYNGYPALEDEEVLNSRPNSVQPGVDDAVRMASSYGWRIRIWVAWDNQILADFINVFETCYPGIRDRISSIIVGFVSGNPAPINGSESFIPIFIDLDLPPVFNEDESDDESGSCENVVSGGFNSQGLASFYHHLGMMNHRIRGRILSSLERMTQISLRQKGNQIGENVNSKPYHLRLLGNIRTTDIFNVKHLVSYNGYPALEDEEVLNSKPNSVQPGVDDAVRMASSYGWRIRIWVAWDNQILADFVSLYREKKWSDLLL</sequence>
<dbReference type="EMBL" id="JANJYJ010000005">
    <property type="protein sequence ID" value="KAK3212191.1"/>
    <property type="molecule type" value="Genomic_DNA"/>
</dbReference>
<keyword evidence="2" id="KW-1185">Reference proteome</keyword>
<dbReference type="Proteomes" id="UP001281410">
    <property type="component" value="Unassembled WGS sequence"/>
</dbReference>
<organism evidence="1 2">
    <name type="scientific">Dipteronia sinensis</name>
    <dbReference type="NCBI Taxonomy" id="43782"/>
    <lineage>
        <taxon>Eukaryota</taxon>
        <taxon>Viridiplantae</taxon>
        <taxon>Streptophyta</taxon>
        <taxon>Embryophyta</taxon>
        <taxon>Tracheophyta</taxon>
        <taxon>Spermatophyta</taxon>
        <taxon>Magnoliopsida</taxon>
        <taxon>eudicotyledons</taxon>
        <taxon>Gunneridae</taxon>
        <taxon>Pentapetalae</taxon>
        <taxon>rosids</taxon>
        <taxon>malvids</taxon>
        <taxon>Sapindales</taxon>
        <taxon>Sapindaceae</taxon>
        <taxon>Hippocastanoideae</taxon>
        <taxon>Acereae</taxon>
        <taxon>Dipteronia</taxon>
    </lineage>
</organism>
<reference evidence="1" key="1">
    <citation type="journal article" date="2023" name="Plant J.">
        <title>Genome sequences and population genomics provide insights into the demographic history, inbreeding, and mutation load of two 'living fossil' tree species of Dipteronia.</title>
        <authorList>
            <person name="Feng Y."/>
            <person name="Comes H.P."/>
            <person name="Chen J."/>
            <person name="Zhu S."/>
            <person name="Lu R."/>
            <person name="Zhang X."/>
            <person name="Li P."/>
            <person name="Qiu J."/>
            <person name="Olsen K.M."/>
            <person name="Qiu Y."/>
        </authorList>
    </citation>
    <scope>NUCLEOTIDE SEQUENCE</scope>
    <source>
        <strain evidence="1">NBL</strain>
    </source>
</reference>
<dbReference type="AlphaFoldDB" id="A0AAE0AEK6"/>
<evidence type="ECO:0000313" key="1">
    <source>
        <dbReference type="EMBL" id="KAK3212191.1"/>
    </source>
</evidence>
<evidence type="ECO:0000313" key="2">
    <source>
        <dbReference type="Proteomes" id="UP001281410"/>
    </source>
</evidence>
<gene>
    <name evidence="1" type="ORF">Dsin_016897</name>
</gene>